<evidence type="ECO:0000256" key="1">
    <source>
        <dbReference type="SAM" id="SignalP"/>
    </source>
</evidence>
<sequence>MRKTMLGLVLAALMTAGLGSAAWAEPAPAVQYPASAVEAVAAGSDYTYEELIACLTGAGCTEAEALAYAEEPVEAPEGATVRYSLLRVEDYDGTEDLPVRCLVLAALEYAPGEPVPRSILALRSPMALTGDGSSFEGQVFAALYSGRNFTCIVSGNSLSEEDTLWTGTDWIGVDENGEGYALGGEPVPDSLVRAGEAGKAAPVTSVSYSAQATLFFPALEA</sequence>
<keyword evidence="1" id="KW-0732">Signal</keyword>
<proteinExistence type="predicted"/>
<gene>
    <name evidence="2" type="ORF">H9X81_04575</name>
</gene>
<reference evidence="2 3" key="1">
    <citation type="journal article" date="2021" name="Sci. Rep.">
        <title>The distribution of antibiotic resistance genes in chicken gut microbiota commensals.</title>
        <authorList>
            <person name="Juricova H."/>
            <person name="Matiasovicova J."/>
            <person name="Kubasova T."/>
            <person name="Cejkova D."/>
            <person name="Rychlik I."/>
        </authorList>
    </citation>
    <scope>NUCLEOTIDE SEQUENCE [LARGE SCALE GENOMIC DNA]</scope>
    <source>
        <strain evidence="2 3">An564</strain>
    </source>
</reference>
<feature type="chain" id="PRO_5046782289" evidence="1">
    <location>
        <begin position="22"/>
        <end position="221"/>
    </location>
</feature>
<feature type="signal peptide" evidence="1">
    <location>
        <begin position="1"/>
        <end position="21"/>
    </location>
</feature>
<evidence type="ECO:0000313" key="2">
    <source>
        <dbReference type="EMBL" id="MBM6922967.1"/>
    </source>
</evidence>
<evidence type="ECO:0000313" key="3">
    <source>
        <dbReference type="Proteomes" id="UP000724149"/>
    </source>
</evidence>
<keyword evidence="3" id="KW-1185">Reference proteome</keyword>
<accession>A0ABS2GKQ4</accession>
<comment type="caution">
    <text evidence="2">The sequence shown here is derived from an EMBL/GenBank/DDBJ whole genome shotgun (WGS) entry which is preliminary data.</text>
</comment>
<dbReference type="EMBL" id="JACSNR010000003">
    <property type="protein sequence ID" value="MBM6922967.1"/>
    <property type="molecule type" value="Genomic_DNA"/>
</dbReference>
<organism evidence="2 3">
    <name type="scientific">Hydrogenoanaerobacterium saccharovorans</name>
    <dbReference type="NCBI Taxonomy" id="474960"/>
    <lineage>
        <taxon>Bacteria</taxon>
        <taxon>Bacillati</taxon>
        <taxon>Bacillota</taxon>
        <taxon>Clostridia</taxon>
        <taxon>Eubacteriales</taxon>
        <taxon>Oscillospiraceae</taxon>
        <taxon>Hydrogenoanaerobacterium</taxon>
    </lineage>
</organism>
<protein>
    <submittedName>
        <fullName evidence="2">Uncharacterized protein</fullName>
    </submittedName>
</protein>
<dbReference type="Proteomes" id="UP000724149">
    <property type="component" value="Unassembled WGS sequence"/>
</dbReference>
<dbReference type="RefSeq" id="WP_204720185.1">
    <property type="nucleotide sequence ID" value="NZ_JACSNR010000003.1"/>
</dbReference>
<name>A0ABS2GKQ4_9FIRM</name>